<name>A0A812INK7_9DINO</name>
<dbReference type="CDD" id="cd00084">
    <property type="entry name" value="HMG-box_SF"/>
    <property type="match status" value="1"/>
</dbReference>
<dbReference type="SUPFAM" id="SSF47095">
    <property type="entry name" value="HMG-box"/>
    <property type="match status" value="1"/>
</dbReference>
<dbReference type="Gene3D" id="1.10.30.10">
    <property type="entry name" value="High mobility group box domain"/>
    <property type="match status" value="1"/>
</dbReference>
<protein>
    <submittedName>
        <fullName evidence="2">Uncharacterized protein</fullName>
    </submittedName>
</protein>
<reference evidence="2" key="1">
    <citation type="submission" date="2021-02" db="EMBL/GenBank/DDBJ databases">
        <authorList>
            <person name="Dougan E. K."/>
            <person name="Rhodes N."/>
            <person name="Thang M."/>
            <person name="Chan C."/>
        </authorList>
    </citation>
    <scope>NUCLEOTIDE SEQUENCE</scope>
</reference>
<proteinExistence type="predicted"/>
<organism evidence="2 3">
    <name type="scientific">Symbiodinium natans</name>
    <dbReference type="NCBI Taxonomy" id="878477"/>
    <lineage>
        <taxon>Eukaryota</taxon>
        <taxon>Sar</taxon>
        <taxon>Alveolata</taxon>
        <taxon>Dinophyceae</taxon>
        <taxon>Suessiales</taxon>
        <taxon>Symbiodiniaceae</taxon>
        <taxon>Symbiodinium</taxon>
    </lineage>
</organism>
<keyword evidence="3" id="KW-1185">Reference proteome</keyword>
<evidence type="ECO:0000256" key="1">
    <source>
        <dbReference type="SAM" id="MobiDB-lite"/>
    </source>
</evidence>
<dbReference type="InterPro" id="IPR036910">
    <property type="entry name" value="HMG_box_dom_sf"/>
</dbReference>
<dbReference type="OrthoDB" id="414841at2759"/>
<dbReference type="Proteomes" id="UP000604046">
    <property type="component" value="Unassembled WGS sequence"/>
</dbReference>
<feature type="compositionally biased region" description="Basic and acidic residues" evidence="1">
    <location>
        <begin position="810"/>
        <end position="820"/>
    </location>
</feature>
<gene>
    <name evidence="2" type="ORF">SNAT2548_LOCUS4744</name>
</gene>
<evidence type="ECO:0000313" key="3">
    <source>
        <dbReference type="Proteomes" id="UP000604046"/>
    </source>
</evidence>
<feature type="region of interest" description="Disordered" evidence="1">
    <location>
        <begin position="846"/>
        <end position="874"/>
    </location>
</feature>
<comment type="caution">
    <text evidence="2">The sequence shown here is derived from an EMBL/GenBank/DDBJ whole genome shotgun (WGS) entry which is preliminary data.</text>
</comment>
<evidence type="ECO:0000313" key="2">
    <source>
        <dbReference type="EMBL" id="CAE7040005.1"/>
    </source>
</evidence>
<dbReference type="EMBL" id="CAJNDS010000293">
    <property type="protein sequence ID" value="CAE7040005.1"/>
    <property type="molecule type" value="Genomic_DNA"/>
</dbReference>
<sequence length="1722" mass="190347">MKVRRSCKTTSEYFVQQVFVCIPQHDNEYCHTIIYRDPLPLQHGKTMKALLSAALRCPGLSLNGIGADVITIHHQCHDRAVTFEFVAGLSGWWSKQAALASATSGLASACFEDESLFEWHTWTGCAAHDGHNSLKWAHQGLFNDSNMLENCYVGVMAMRACFCHAVRFMADWLVSVLHPRLSEELPTKQDLYVVWCALGVDQDIAEVLSQMQLLWLDGQLVVAQSILDDSNWLQAISTCLLSIWRPPSFTTSRWCTVGGSCRGLLCGLMTGYPEFLKWMHRAGKIGDYDWHGCQRLDAKAWEFAAVVGLSSFVSDSFLAKILKDSRVARTQTSLREVLCNEFQFLDVLPQKLWDLLSAPLQMTAQVLRSSVISGAFISWSFLEWRVLSVASSLPWRLCAGDPEANLDEFLQRDEPDSNSLASKIWTLGRMGYNRARLLQAVHLLGQCSWTSAFTEKQHGSTSVIKKRHPDYGDDHLTARAFIHTFAQMLPSTSSCDLRRQQVVQKLIRTLDKNPNRITGRQVYLAHIMRKATEWEASKAHRPQYQRATIMKIHGKNWQALSDSSKQVWEQRAAVDRSQARQSRQQQCDTLTQQLHLLRETSDAAGSGGAFSSMLISQCRLAAGEIQRLQAMVQDSKLTVTDVARKRACALQCPAPLSQQESEECVERTLIDRTSSDDMPPMARRICQMRGHFVQAVFCIQHPDAARFYRFLFAMLNPVKLFLLELCDLECAQPTLVHSAACLDEQWRHAVPWQWSVLPGCFASSEVFLVPDNVEIGVFMHSWFASEGRLCSRDVLQPLDLILDAAASEKGAQERVPKPAREPAPPEPDADLAAQYPWLRGFTAATASKRKRAPSDTAPEVPGQSSLESPVDECEAVDKAAAAEDEAYNSLFEDLEDQRCAVHAAFDTLADQFRTSLLGGDWQLRRTGRLVYGVRVDVKAGSAVADLCSTYSLNKSASFEQSVYGDEYGQALGKVFIHRLSFLTQVWEDLGRPVNGIPEEKLLGYVLTPDLEASLAGATGRVQQRLKKILALAPKASASAKNDVLLFAAAPYAWEMLRALAMSVASRSRTPPRAPSLLAAAWHSDKESVKQPRPKRPINIDSQVRKAITDNLRSMSASELDGLVVEGLTLRQRLKRDKTQAAACEGSVHFGKHYYAKLRSMYTDRNSVQAKLRPDTSLEVQPALVQAATAAMRHPPNRGPMVQFLERALSLNQAEVCGVLRWTLTLHPSGSADQLQACQSVVACVARLQLQASVPEEIALMYSKFDEILLQAFLSYAKAGLGPAEWLANHEDVWPLVLPKAATQKVLSLGLDGSWMDVGEELAEITSSSSLGMQLFGFASKQVAGLRIDKLVESHVEKAMSRGAITQSVLAEVRNTAMLELSKVAETEALKDRRQVTIFYRGCGITAKVSCVAEHFDCALQAALRSAAASAGSIPCLPAEKQLCEGSPGHAGTKIDASLLKHAKASRNMALGLAKADDCKNGEALKEVLEASRARLTALDKHVWIDLAFVTHLAGEGGLKKLQTIYINECLPSKDRLLSLKKAVQNSNELMASDLYRYASEGAQGVIYAAHAMLDRLVHGTAVNMDMNSSDFLKEVWNSCSYFIVHLGELETKYHNNGLLIIPDGATVTVGKAALLQKWQAVESEAVENLGLQHMEPFVLWGHMLTEDQRQKAQCKIEHIMKSLKGKRKAVPKAPAAPKKAAVKKASVSAQAEAQEAALSLFA</sequence>
<feature type="region of interest" description="Disordered" evidence="1">
    <location>
        <begin position="809"/>
        <end position="829"/>
    </location>
</feature>
<accession>A0A812INK7</accession>